<proteinExistence type="predicted"/>
<dbReference type="GO" id="GO:0047733">
    <property type="term" value="F:CDP-glucose 4,6-dehydratase activity"/>
    <property type="evidence" value="ECO:0007669"/>
    <property type="project" value="UniProtKB-EC"/>
</dbReference>
<gene>
    <name evidence="2" type="primary">rfbG</name>
    <name evidence="2" type="ORF">L2W38_02360</name>
</gene>
<dbReference type="SUPFAM" id="SSF51735">
    <property type="entry name" value="NAD(P)-binding Rossmann-fold domains"/>
    <property type="match status" value="1"/>
</dbReference>
<evidence type="ECO:0000313" key="2">
    <source>
        <dbReference type="EMBL" id="MCF4141660.1"/>
    </source>
</evidence>
<keyword evidence="2" id="KW-0456">Lyase</keyword>
<dbReference type="Proteomes" id="UP001200430">
    <property type="component" value="Unassembled WGS sequence"/>
</dbReference>
<sequence length="364" mass="40927">MNKINKSFWNGRSVFVTGHTGFKGGWLSLWLSSLGARVHGYALDPPTSPSFFDALKLGDMIDSTIGDVRNLDLMIAEMKRTSPEIVFHMAAQPLVRESYKNPIETYDINVMGTAKVLEAVRKTPSVRAVVVITTDKCYENGERIWGYREDEPLGGYDPYSSSKACSEIVASAYRRSYFNPDDYDRHRVALATARAGNVLGGGDWAKDRLIPDCFRSILAGEPVIIRSPHAVRPWQHVLEPVSGYLRLGRLLYQAGPEYGESWNFGPVDRDEQTVEKVVGKLCELWGDRAGYEIGEDPERLHEASMLRLDCSKSRFRLDWLPEWSLEQALSESVEWTKAWSNGASSDEMATISVDQIDKYSNGEN</sequence>
<dbReference type="EC" id="4.2.1.45" evidence="2"/>
<dbReference type="EMBL" id="JAKGUD010000002">
    <property type="protein sequence ID" value="MCF4141660.1"/>
    <property type="molecule type" value="Genomic_DNA"/>
</dbReference>
<protein>
    <submittedName>
        <fullName evidence="2">CDP-glucose 4,6-dehydratase</fullName>
        <ecNumber evidence="2">4.2.1.45</ecNumber>
    </submittedName>
</protein>
<name>A0ABS9EKI1_9BACT</name>
<evidence type="ECO:0000259" key="1">
    <source>
        <dbReference type="Pfam" id="PF16363"/>
    </source>
</evidence>
<dbReference type="RefSeq" id="WP_236098178.1">
    <property type="nucleotide sequence ID" value="NZ_JAKGUD010000002.1"/>
</dbReference>
<dbReference type="InterPro" id="IPR016040">
    <property type="entry name" value="NAD(P)-bd_dom"/>
</dbReference>
<reference evidence="2 3" key="1">
    <citation type="submission" date="2022-01" db="EMBL/GenBank/DDBJ databases">
        <title>Dethiosulfovibrio faecalis sp. nov., a novel proteolytic, non-sulfur-reducing bacterium isolated from a marine aquaculture solid waste bioreactor.</title>
        <authorList>
            <person name="Grabowski S."/>
            <person name="Apolinario E."/>
            <person name="Schneider N."/>
            <person name="Marshall C.W."/>
            <person name="Sowers K.R."/>
        </authorList>
    </citation>
    <scope>NUCLEOTIDE SEQUENCE [LARGE SCALE GENOMIC DNA]</scope>
    <source>
        <strain evidence="2 3">DSM 12537</strain>
    </source>
</reference>
<dbReference type="Pfam" id="PF16363">
    <property type="entry name" value="GDP_Man_Dehyd"/>
    <property type="match status" value="1"/>
</dbReference>
<dbReference type="Gene3D" id="3.90.25.10">
    <property type="entry name" value="UDP-galactose 4-epimerase, domain 1"/>
    <property type="match status" value="1"/>
</dbReference>
<evidence type="ECO:0000313" key="3">
    <source>
        <dbReference type="Proteomes" id="UP001200430"/>
    </source>
</evidence>
<dbReference type="InterPro" id="IPR036291">
    <property type="entry name" value="NAD(P)-bd_dom_sf"/>
</dbReference>
<dbReference type="InterPro" id="IPR013445">
    <property type="entry name" value="CDP_4_6_deHydtase"/>
</dbReference>
<organism evidence="2 3">
    <name type="scientific">Dethiosulfovibrio marinus</name>
    <dbReference type="NCBI Taxonomy" id="133532"/>
    <lineage>
        <taxon>Bacteria</taxon>
        <taxon>Thermotogati</taxon>
        <taxon>Synergistota</taxon>
        <taxon>Synergistia</taxon>
        <taxon>Synergistales</taxon>
        <taxon>Dethiosulfovibrionaceae</taxon>
        <taxon>Dethiosulfovibrio</taxon>
    </lineage>
</organism>
<keyword evidence="3" id="KW-1185">Reference proteome</keyword>
<accession>A0ABS9EKI1</accession>
<dbReference type="CDD" id="cd05252">
    <property type="entry name" value="CDP_GD_SDR_e"/>
    <property type="match status" value="1"/>
</dbReference>
<comment type="caution">
    <text evidence="2">The sequence shown here is derived from an EMBL/GenBank/DDBJ whole genome shotgun (WGS) entry which is preliminary data.</text>
</comment>
<dbReference type="PANTHER" id="PTHR43000">
    <property type="entry name" value="DTDP-D-GLUCOSE 4,6-DEHYDRATASE-RELATED"/>
    <property type="match status" value="1"/>
</dbReference>
<feature type="domain" description="NAD(P)-binding" evidence="1">
    <location>
        <begin position="15"/>
        <end position="330"/>
    </location>
</feature>
<dbReference type="NCBIfam" id="TIGR02622">
    <property type="entry name" value="CDP_4_6_dhtase"/>
    <property type="match status" value="1"/>
</dbReference>
<dbReference type="Gene3D" id="3.40.50.720">
    <property type="entry name" value="NAD(P)-binding Rossmann-like Domain"/>
    <property type="match status" value="1"/>
</dbReference>